<organism evidence="1 2">
    <name type="scientific">Mucor flavus</name>
    <dbReference type="NCBI Taxonomy" id="439312"/>
    <lineage>
        <taxon>Eukaryota</taxon>
        <taxon>Fungi</taxon>
        <taxon>Fungi incertae sedis</taxon>
        <taxon>Mucoromycota</taxon>
        <taxon>Mucoromycotina</taxon>
        <taxon>Mucoromycetes</taxon>
        <taxon>Mucorales</taxon>
        <taxon>Mucorineae</taxon>
        <taxon>Mucoraceae</taxon>
        <taxon>Mucor</taxon>
    </lineage>
</organism>
<dbReference type="PANTHER" id="PTHR47703">
    <property type="entry name" value="D-AMINOACID AMINOTRANSFERASE-LIKE PLP-DEPENDENT ENZYMES SUPERFAMILY PROTEIN"/>
    <property type="match status" value="1"/>
</dbReference>
<evidence type="ECO:0000313" key="1">
    <source>
        <dbReference type="EMBL" id="GAA5807401.1"/>
    </source>
</evidence>
<dbReference type="PANTHER" id="PTHR47703:SF2">
    <property type="entry name" value="D-AMINOACID AMINOTRANSFERASE-LIKE PLP-DEPENDENT ENZYMES SUPERFAMILY PROTEIN"/>
    <property type="match status" value="1"/>
</dbReference>
<sequence length="343" mass="39135">MSLALRNPKTLAQKRLFQRMSISTYTSLVIEQVNAIASPKDAKYQITKGNVTFNQFILSYPSGAYTGMRTVRRDAIVEFNTHVKRITNSVSHMSFGLESNNEKVQQAMASFRDPKQFEAKVLPLLKKGLETYYDQVETTTRSSHPFEAKISIMVTYSLEKETPLFAAHFAQLPSIPAGKRVKVEIEKKERKAPEVKDSQWVRDRSQLEKNKAKDVNEVILMDDKDQLYEGMASNFLAVKLVDDKPVVMCASLDHILLGSILKIVISICEKHHIKLEWSFPKFQDAVDGKWIGCFITSTSRLLLPIETIYYHDESIEFKESAPIIEFLRSEVSKEIYNSASKIL</sequence>
<proteinExistence type="predicted"/>
<dbReference type="EMBL" id="BAABUK010000002">
    <property type="protein sequence ID" value="GAA5807401.1"/>
    <property type="molecule type" value="Genomic_DNA"/>
</dbReference>
<reference evidence="1 2" key="1">
    <citation type="submission" date="2024-04" db="EMBL/GenBank/DDBJ databases">
        <title>genome sequences of Mucor flavus KT1a and Helicostylum pulchrum KT1b strains isolated from the surface of a dry-aged beef.</title>
        <authorList>
            <person name="Toyotome T."/>
            <person name="Hosono M."/>
            <person name="Torimaru M."/>
            <person name="Fukuda K."/>
            <person name="Mikami N."/>
        </authorList>
    </citation>
    <scope>NUCLEOTIDE SEQUENCE [LARGE SCALE GENOMIC DNA]</scope>
    <source>
        <strain evidence="1 2">KT1a</strain>
    </source>
</reference>
<dbReference type="Proteomes" id="UP001473302">
    <property type="component" value="Unassembled WGS sequence"/>
</dbReference>
<dbReference type="InterPro" id="IPR036038">
    <property type="entry name" value="Aminotransferase-like"/>
</dbReference>
<dbReference type="SUPFAM" id="SSF56752">
    <property type="entry name" value="D-aminoacid aminotransferase-like PLP-dependent enzymes"/>
    <property type="match status" value="1"/>
</dbReference>
<dbReference type="InterPro" id="IPR043132">
    <property type="entry name" value="BCAT-like_C"/>
</dbReference>
<dbReference type="InterPro" id="IPR001544">
    <property type="entry name" value="Aminotrans_IV"/>
</dbReference>
<gene>
    <name evidence="1" type="ORF">MFLAVUS_000762</name>
</gene>
<evidence type="ECO:0000313" key="2">
    <source>
        <dbReference type="Proteomes" id="UP001473302"/>
    </source>
</evidence>
<accession>A0ABP9YKL3</accession>
<dbReference type="Gene3D" id="3.20.10.10">
    <property type="entry name" value="D-amino Acid Aminotransferase, subunit A, domain 2"/>
    <property type="match status" value="1"/>
</dbReference>
<keyword evidence="2" id="KW-1185">Reference proteome</keyword>
<name>A0ABP9YKL3_9FUNG</name>
<dbReference type="Pfam" id="PF01063">
    <property type="entry name" value="Aminotran_4"/>
    <property type="match status" value="1"/>
</dbReference>
<protein>
    <submittedName>
        <fullName evidence="1">Uncharacterized protein</fullName>
    </submittedName>
</protein>
<comment type="caution">
    <text evidence="1">The sequence shown here is derived from an EMBL/GenBank/DDBJ whole genome shotgun (WGS) entry which is preliminary data.</text>
</comment>